<evidence type="ECO:0000313" key="1">
    <source>
        <dbReference type="EMBL" id="KAJ1950524.1"/>
    </source>
</evidence>
<dbReference type="Proteomes" id="UP001150603">
    <property type="component" value="Unassembled WGS sequence"/>
</dbReference>
<protein>
    <submittedName>
        <fullName evidence="1">Uncharacterized protein</fullName>
    </submittedName>
</protein>
<organism evidence="1 2">
    <name type="scientific">Linderina macrospora</name>
    <dbReference type="NCBI Taxonomy" id="4868"/>
    <lineage>
        <taxon>Eukaryota</taxon>
        <taxon>Fungi</taxon>
        <taxon>Fungi incertae sedis</taxon>
        <taxon>Zoopagomycota</taxon>
        <taxon>Kickxellomycotina</taxon>
        <taxon>Kickxellomycetes</taxon>
        <taxon>Kickxellales</taxon>
        <taxon>Kickxellaceae</taxon>
        <taxon>Linderina</taxon>
    </lineage>
</organism>
<gene>
    <name evidence="1" type="ORF">FBU59_000639</name>
</gene>
<comment type="caution">
    <text evidence="1">The sequence shown here is derived from an EMBL/GenBank/DDBJ whole genome shotgun (WGS) entry which is preliminary data.</text>
</comment>
<keyword evidence="2" id="KW-1185">Reference proteome</keyword>
<proteinExistence type="predicted"/>
<evidence type="ECO:0000313" key="2">
    <source>
        <dbReference type="Proteomes" id="UP001150603"/>
    </source>
</evidence>
<accession>A0ACC1JGI6</accession>
<sequence>MQVLNVQEALLTNYEVLLVLQEEDARHKDIQATASRHHARYPENVTTLKFEALQYLNNTSCTSQDGAQLSGLKERLREYELTKAEILQIANLRPKAPVELYLIIEECGDRFQAEDLDAMLEIVASELPREEMLEMCEEQVMVNGDAEMAAAVDEEEQEYDEDEDMAEDDELVHANDRVVDEPADEGDD</sequence>
<name>A0ACC1JGI6_9FUNG</name>
<dbReference type="EMBL" id="JANBPW010000187">
    <property type="protein sequence ID" value="KAJ1950524.1"/>
    <property type="molecule type" value="Genomic_DNA"/>
</dbReference>
<reference evidence="1" key="1">
    <citation type="submission" date="2022-07" db="EMBL/GenBank/DDBJ databases">
        <title>Phylogenomic reconstructions and comparative analyses of Kickxellomycotina fungi.</title>
        <authorList>
            <person name="Reynolds N.K."/>
            <person name="Stajich J.E."/>
            <person name="Barry K."/>
            <person name="Grigoriev I.V."/>
            <person name="Crous P."/>
            <person name="Smith M.E."/>
        </authorList>
    </citation>
    <scope>NUCLEOTIDE SEQUENCE</scope>
    <source>
        <strain evidence="1">NRRL 5244</strain>
    </source>
</reference>